<keyword evidence="4" id="KW-0808">Transferase</keyword>
<sequence>MVKLKIRCFFLIILFILSLKIFYRVFSSIGVVNPALNQSVQPVNHLHIISSGHTDAILLPDWEVFVLLPPHSSSAYARSKMMCEFQNGATSAAFLGGVIPSSGRISFSCLLPKSVRRTRPFLSPRIISTSISRKSLSKSSEKSEFVSDSASEMLRWIQLVYDAVTTPLDVIIFAKGLNRRSGTNLPASDVECVYLSVADGRAATYGAISSAQEVFRCPHPSSMDLNFFNSSSLVKISLAVGANKTPIPSIATYSLPRAPVHDTKMVNQSLICACTMVFNVAKFVREWVLYHASIGVEKFILYDNGSEDELGTTVSQLLHEGYNVATYYWPWPKTQEAGFSHCVAVNEQSCQWMAFIDVDEFVFSPAWADSDQPNPTMLASLVQPVRSEVGQIIIGCHDFAPSGLRAHPKNGVTQGYICRRKSMQRHKSILRLRAVDRSLVNSVHHFKLKDGFQTKNLALVRINHYKYQVWEEFRMKFRRRVSAYVVDWKDQLNPGSQDRTPGLGFEPVEPDGWAHKFCEENDTLLRDVTRRWFSTKETDGRFNSTPEFLTKGPNRAAVIAHPQQQQTKVNQIQEIETLKFRLRVLHCSYSQSLSYSKSITATILQPLQFYLAAAAAPKDSPNDSHPILYSRRHITLQCSIETGHLAASFAASNNFGRCHCTRNRCSFRTWVQLGIYWDLGR</sequence>
<keyword evidence="9" id="KW-1185">Reference proteome</keyword>
<dbReference type="GO" id="GO:0016020">
    <property type="term" value="C:membrane"/>
    <property type="evidence" value="ECO:0007669"/>
    <property type="project" value="UniProtKB-SubCell"/>
</dbReference>
<keyword evidence="5" id="KW-0812">Transmembrane</keyword>
<proteinExistence type="inferred from homology"/>
<dbReference type="PANTHER" id="PTHR21461:SF69">
    <property type="entry name" value="GLYCOSYLTRANSFERASE FAMILY 92 PROTEIN"/>
    <property type="match status" value="1"/>
</dbReference>
<evidence type="ECO:0000256" key="3">
    <source>
        <dbReference type="ARBA" id="ARBA00022676"/>
    </source>
</evidence>
<comment type="subcellular location">
    <subcellularLocation>
        <location evidence="1">Membrane</location>
        <topology evidence="1">Single-pass membrane protein</topology>
    </subcellularLocation>
</comment>
<dbReference type="OrthoDB" id="2526284at2759"/>
<evidence type="ECO:0000313" key="8">
    <source>
        <dbReference type="EMBL" id="KAF3324875.1"/>
    </source>
</evidence>
<evidence type="ECO:0000256" key="6">
    <source>
        <dbReference type="ARBA" id="ARBA00022989"/>
    </source>
</evidence>
<dbReference type="GO" id="GO:0005737">
    <property type="term" value="C:cytoplasm"/>
    <property type="evidence" value="ECO:0007669"/>
    <property type="project" value="TreeGrafter"/>
</dbReference>
<dbReference type="Proteomes" id="UP000623129">
    <property type="component" value="Unassembled WGS sequence"/>
</dbReference>
<evidence type="ECO:0000313" key="9">
    <source>
        <dbReference type="Proteomes" id="UP000623129"/>
    </source>
</evidence>
<dbReference type="Pfam" id="PF01697">
    <property type="entry name" value="Glyco_transf_92"/>
    <property type="match status" value="1"/>
</dbReference>
<dbReference type="AlphaFoldDB" id="A0A833QHK4"/>
<evidence type="ECO:0008006" key="10">
    <source>
        <dbReference type="Google" id="ProtNLM"/>
    </source>
</evidence>
<accession>A0A833QHK4</accession>
<gene>
    <name evidence="8" type="ORF">FCM35_KLT11032</name>
</gene>
<evidence type="ECO:0000256" key="4">
    <source>
        <dbReference type="ARBA" id="ARBA00022679"/>
    </source>
</evidence>
<reference evidence="8" key="1">
    <citation type="submission" date="2020-01" db="EMBL/GenBank/DDBJ databases">
        <title>Genome sequence of Kobresia littledalei, the first chromosome-level genome in the family Cyperaceae.</title>
        <authorList>
            <person name="Qu G."/>
        </authorList>
    </citation>
    <scope>NUCLEOTIDE SEQUENCE</scope>
    <source>
        <strain evidence="8">C.B.Clarke</strain>
        <tissue evidence="8">Leaf</tissue>
    </source>
</reference>
<evidence type="ECO:0000256" key="2">
    <source>
        <dbReference type="ARBA" id="ARBA00007647"/>
    </source>
</evidence>
<keyword evidence="6" id="KW-1133">Transmembrane helix</keyword>
<evidence type="ECO:0000256" key="5">
    <source>
        <dbReference type="ARBA" id="ARBA00022692"/>
    </source>
</evidence>
<dbReference type="PANTHER" id="PTHR21461">
    <property type="entry name" value="GLYCOSYLTRANSFERASE FAMILY 92 PROTEIN"/>
    <property type="match status" value="1"/>
</dbReference>
<dbReference type="EMBL" id="SWLB01000021">
    <property type="protein sequence ID" value="KAF3324875.1"/>
    <property type="molecule type" value="Genomic_DNA"/>
</dbReference>
<protein>
    <recommendedName>
        <fullName evidence="10">Glycosyltransferase family 92 protein</fullName>
    </recommendedName>
</protein>
<evidence type="ECO:0000256" key="7">
    <source>
        <dbReference type="ARBA" id="ARBA00023136"/>
    </source>
</evidence>
<keyword evidence="3" id="KW-0328">Glycosyltransferase</keyword>
<name>A0A833QHK4_9POAL</name>
<organism evidence="8 9">
    <name type="scientific">Carex littledalei</name>
    <dbReference type="NCBI Taxonomy" id="544730"/>
    <lineage>
        <taxon>Eukaryota</taxon>
        <taxon>Viridiplantae</taxon>
        <taxon>Streptophyta</taxon>
        <taxon>Embryophyta</taxon>
        <taxon>Tracheophyta</taxon>
        <taxon>Spermatophyta</taxon>
        <taxon>Magnoliopsida</taxon>
        <taxon>Liliopsida</taxon>
        <taxon>Poales</taxon>
        <taxon>Cyperaceae</taxon>
        <taxon>Cyperoideae</taxon>
        <taxon>Cariceae</taxon>
        <taxon>Carex</taxon>
        <taxon>Carex subgen. Euthyceras</taxon>
    </lineage>
</organism>
<evidence type="ECO:0000256" key="1">
    <source>
        <dbReference type="ARBA" id="ARBA00004167"/>
    </source>
</evidence>
<dbReference type="InterPro" id="IPR008166">
    <property type="entry name" value="Glyco_transf_92"/>
</dbReference>
<dbReference type="GO" id="GO:0016757">
    <property type="term" value="F:glycosyltransferase activity"/>
    <property type="evidence" value="ECO:0007669"/>
    <property type="project" value="UniProtKB-KW"/>
</dbReference>
<comment type="caution">
    <text evidence="8">The sequence shown here is derived from an EMBL/GenBank/DDBJ whole genome shotgun (WGS) entry which is preliminary data.</text>
</comment>
<comment type="similarity">
    <text evidence="2">Belongs to the glycosyltransferase 92 family.</text>
</comment>
<keyword evidence="7" id="KW-0472">Membrane</keyword>